<evidence type="ECO:0000259" key="1">
    <source>
        <dbReference type="Pfam" id="PF15515"/>
    </source>
</evidence>
<dbReference type="Gene3D" id="3.30.70.3570">
    <property type="entry name" value="MvaI/BcnI restriction endonuclease, recognition domain"/>
    <property type="match status" value="1"/>
</dbReference>
<gene>
    <name evidence="2" type="ORF">NUZ5A_51259</name>
</gene>
<proteinExistence type="predicted"/>
<dbReference type="Pfam" id="PF15515">
    <property type="entry name" value="MvaI_BcnI"/>
    <property type="match status" value="1"/>
</dbReference>
<protein>
    <recommendedName>
        <fullName evidence="1">MvaI/BcnI restriction endonuclease domain-containing protein</fullName>
    </recommendedName>
</protein>
<dbReference type="InterPro" id="IPR043005">
    <property type="entry name" value="MvaI_BcnI_rec"/>
</dbReference>
<name>A0A812F4X5_9ARCH</name>
<accession>A0A812F4X5</accession>
<comment type="caution">
    <text evidence="2">The sequence shown here is derived from an EMBL/GenBank/DDBJ whole genome shotgun (WGS) entry which is preliminary data.</text>
</comment>
<reference evidence="2" key="1">
    <citation type="submission" date="2021-02" db="EMBL/GenBank/DDBJ databases">
        <authorList>
            <person name="Han P."/>
        </authorList>
    </citation>
    <scope>NUCLEOTIDE SEQUENCE</scope>
    <source>
        <strain evidence="2">Candidatus Nitrosotenuis uzonensis 5A</strain>
    </source>
</reference>
<sequence>MFFADIKRKNGIEYFRYNQAIYLQKFEQNKFLNLFKNKKIGIDLRMYLNSNGISGNRGTAFRIHSISELIFCYKKI</sequence>
<feature type="domain" description="MvaI/BcnI restriction endonuclease" evidence="1">
    <location>
        <begin position="4"/>
        <end position="65"/>
    </location>
</feature>
<evidence type="ECO:0000313" key="2">
    <source>
        <dbReference type="EMBL" id="CAE6502258.1"/>
    </source>
</evidence>
<evidence type="ECO:0000313" key="3">
    <source>
        <dbReference type="Proteomes" id="UP000655759"/>
    </source>
</evidence>
<dbReference type="Proteomes" id="UP000655759">
    <property type="component" value="Unassembled WGS sequence"/>
</dbReference>
<dbReference type="EMBL" id="CAJNAQ010000005">
    <property type="protein sequence ID" value="CAE6502258.1"/>
    <property type="molecule type" value="Genomic_DNA"/>
</dbReference>
<dbReference type="AlphaFoldDB" id="A0A812F4X5"/>
<dbReference type="InterPro" id="IPR029127">
    <property type="entry name" value="MvaI_BcnI"/>
</dbReference>
<organism evidence="2 3">
    <name type="scientific">Candidatus Nitrosotenuis uzonensis</name>
    <dbReference type="NCBI Taxonomy" id="1407055"/>
    <lineage>
        <taxon>Archaea</taxon>
        <taxon>Nitrososphaerota</taxon>
        <taxon>Candidatus Nitrosotenuis</taxon>
    </lineage>
</organism>